<keyword evidence="3" id="KW-0732">Signal</keyword>
<dbReference type="PANTHER" id="PTHR48053">
    <property type="entry name" value="LEUCINE RICH REPEAT FAMILY PROTEIN, EXPRESSED"/>
    <property type="match status" value="1"/>
</dbReference>
<evidence type="ECO:0000256" key="2">
    <source>
        <dbReference type="ARBA" id="ARBA00022614"/>
    </source>
</evidence>
<evidence type="ECO:0000256" key="1">
    <source>
        <dbReference type="ARBA" id="ARBA00004479"/>
    </source>
</evidence>
<evidence type="ECO:0000256" key="4">
    <source>
        <dbReference type="ARBA" id="ARBA00022737"/>
    </source>
</evidence>
<organism evidence="8 9">
    <name type="scientific">Dovyalis caffra</name>
    <dbReference type="NCBI Taxonomy" id="77055"/>
    <lineage>
        <taxon>Eukaryota</taxon>
        <taxon>Viridiplantae</taxon>
        <taxon>Streptophyta</taxon>
        <taxon>Embryophyta</taxon>
        <taxon>Tracheophyta</taxon>
        <taxon>Spermatophyta</taxon>
        <taxon>Magnoliopsida</taxon>
        <taxon>eudicotyledons</taxon>
        <taxon>Gunneridae</taxon>
        <taxon>Pentapetalae</taxon>
        <taxon>rosids</taxon>
        <taxon>fabids</taxon>
        <taxon>Malpighiales</taxon>
        <taxon>Salicaceae</taxon>
        <taxon>Flacourtieae</taxon>
        <taxon>Dovyalis</taxon>
    </lineage>
</organism>
<dbReference type="GO" id="GO:0005524">
    <property type="term" value="F:ATP binding"/>
    <property type="evidence" value="ECO:0007669"/>
    <property type="project" value="UniProtKB-KW"/>
</dbReference>
<dbReference type="PRINTS" id="PR00019">
    <property type="entry name" value="LEURICHRPT"/>
</dbReference>
<evidence type="ECO:0000313" key="9">
    <source>
        <dbReference type="Proteomes" id="UP001314170"/>
    </source>
</evidence>
<evidence type="ECO:0000256" key="6">
    <source>
        <dbReference type="ARBA" id="ARBA00022840"/>
    </source>
</evidence>
<keyword evidence="9" id="KW-1185">Reference proteome</keyword>
<evidence type="ECO:0000256" key="5">
    <source>
        <dbReference type="ARBA" id="ARBA00022741"/>
    </source>
</evidence>
<dbReference type="InterPro" id="IPR051716">
    <property type="entry name" value="Plant_RL_S/T_kinase"/>
</dbReference>
<evidence type="ECO:0000256" key="3">
    <source>
        <dbReference type="ARBA" id="ARBA00022729"/>
    </source>
</evidence>
<dbReference type="SMART" id="SM00369">
    <property type="entry name" value="LRR_TYP"/>
    <property type="match status" value="5"/>
</dbReference>
<dbReference type="FunFam" id="3.80.10.10:FF:000383">
    <property type="entry name" value="Leucine-rich repeat receptor protein kinase EMS1"/>
    <property type="match status" value="2"/>
</dbReference>
<dbReference type="Proteomes" id="UP001314170">
    <property type="component" value="Unassembled WGS sequence"/>
</dbReference>
<keyword evidence="5" id="KW-0547">Nucleotide-binding</keyword>
<keyword evidence="6" id="KW-0067">ATP-binding</keyword>
<comment type="subcellular location">
    <subcellularLocation>
        <location evidence="1">Membrane</location>
        <topology evidence="1">Single-pass type I membrane protein</topology>
    </subcellularLocation>
</comment>
<dbReference type="PANTHER" id="PTHR48053:SF126">
    <property type="entry name" value="MDIS1-INTERACTING RECEPTOR LIKE KINASE 2-LIKE ISOFORM X1"/>
    <property type="match status" value="1"/>
</dbReference>
<dbReference type="InterPro" id="IPR032675">
    <property type="entry name" value="LRR_dom_sf"/>
</dbReference>
<keyword evidence="7" id="KW-0675">Receptor</keyword>
<dbReference type="SUPFAM" id="SSF52058">
    <property type="entry name" value="L domain-like"/>
    <property type="match status" value="1"/>
</dbReference>
<protein>
    <submittedName>
        <fullName evidence="8">Uncharacterized protein</fullName>
    </submittedName>
</protein>
<sequence>MVSLYYESQLLATIGITFLLSRIVVPLDSALLASEGKALLESGWWSDCGNLPSDRCRWPGIVCNRAGSIIGISPPSEFFMVGTKFRNMNFSCFSNLVHLDLANHELSGGIPPQISVLSKLRYLNLSLNGPEAELQLSSLVNLSRLVKLDISYNSMSSYIPPKLGNLKNLVVLNISHNGLFGTIPSTLCNLSDRRTCLSGSIPLEIGNLEKLEELDLGHNYLVGPIPHTLCNLNSPTHLVMDSNYLEGGIPREIGNMKNLESLNLDNLGKLEELDLGYNNLVGPIPQTPSSLAKLRSLSLPHNGINGSIPLEIENLIMLEELDLGYNNLVGPIPSTLDCLSNLSFLDLSSNNLSAEIPSQLYNLSLRQVLDPRLSPPRNEILQQNIIVIVALAFSCIYAKPKSRPSMKFVSQEFLSPDRASSVGSFYEISLLELQSLGMQYLTSETRSHMPYHQDESLIEVSNLTYSLNFEERF</sequence>
<dbReference type="InterPro" id="IPR001611">
    <property type="entry name" value="Leu-rich_rpt"/>
</dbReference>
<keyword evidence="4" id="KW-0677">Repeat</keyword>
<proteinExistence type="predicted"/>
<comment type="caution">
    <text evidence="8">The sequence shown here is derived from an EMBL/GenBank/DDBJ whole genome shotgun (WGS) entry which is preliminary data.</text>
</comment>
<dbReference type="AlphaFoldDB" id="A0AAV1RJ44"/>
<reference evidence="8 9" key="1">
    <citation type="submission" date="2024-01" db="EMBL/GenBank/DDBJ databases">
        <authorList>
            <person name="Waweru B."/>
        </authorList>
    </citation>
    <scope>NUCLEOTIDE SEQUENCE [LARGE SCALE GENOMIC DNA]</scope>
</reference>
<dbReference type="Pfam" id="PF00560">
    <property type="entry name" value="LRR_1"/>
    <property type="match status" value="8"/>
</dbReference>
<dbReference type="EMBL" id="CAWUPB010000957">
    <property type="protein sequence ID" value="CAK7335151.1"/>
    <property type="molecule type" value="Genomic_DNA"/>
</dbReference>
<dbReference type="InterPro" id="IPR003591">
    <property type="entry name" value="Leu-rich_rpt_typical-subtyp"/>
</dbReference>
<dbReference type="SMART" id="SM00365">
    <property type="entry name" value="LRR_SD22"/>
    <property type="match status" value="5"/>
</dbReference>
<keyword evidence="2" id="KW-0433">Leucine-rich repeat</keyword>
<evidence type="ECO:0000256" key="7">
    <source>
        <dbReference type="ARBA" id="ARBA00023170"/>
    </source>
</evidence>
<dbReference type="Gene3D" id="3.80.10.10">
    <property type="entry name" value="Ribonuclease Inhibitor"/>
    <property type="match status" value="3"/>
</dbReference>
<name>A0AAV1RJ44_9ROSI</name>
<gene>
    <name evidence="8" type="ORF">DCAF_LOCUS10235</name>
</gene>
<dbReference type="GO" id="GO:0016020">
    <property type="term" value="C:membrane"/>
    <property type="evidence" value="ECO:0007669"/>
    <property type="project" value="UniProtKB-SubCell"/>
</dbReference>
<accession>A0AAV1RJ44</accession>
<evidence type="ECO:0000313" key="8">
    <source>
        <dbReference type="EMBL" id="CAK7335151.1"/>
    </source>
</evidence>